<evidence type="ECO:0000313" key="3">
    <source>
        <dbReference type="Proteomes" id="UP001589793"/>
    </source>
</evidence>
<gene>
    <name evidence="2" type="ORF">ACFFF6_05880</name>
</gene>
<dbReference type="EMBL" id="JBHLSV010000005">
    <property type="protein sequence ID" value="MFC0673481.1"/>
    <property type="molecule type" value="Genomic_DNA"/>
</dbReference>
<organism evidence="2 3">
    <name type="scientific">Brachybacterium hainanense</name>
    <dbReference type="NCBI Taxonomy" id="1541174"/>
    <lineage>
        <taxon>Bacteria</taxon>
        <taxon>Bacillati</taxon>
        <taxon>Actinomycetota</taxon>
        <taxon>Actinomycetes</taxon>
        <taxon>Micrococcales</taxon>
        <taxon>Dermabacteraceae</taxon>
        <taxon>Brachybacterium</taxon>
    </lineage>
</organism>
<dbReference type="Proteomes" id="UP001589793">
    <property type="component" value="Unassembled WGS sequence"/>
</dbReference>
<feature type="region of interest" description="Disordered" evidence="1">
    <location>
        <begin position="181"/>
        <end position="203"/>
    </location>
</feature>
<dbReference type="RefSeq" id="WP_376979082.1">
    <property type="nucleotide sequence ID" value="NZ_JBHLSV010000005.1"/>
</dbReference>
<dbReference type="Pfam" id="PF21172">
    <property type="entry name" value="CueP"/>
    <property type="match status" value="1"/>
</dbReference>
<protein>
    <submittedName>
        <fullName evidence="2">CueP family metal-binding protein</fullName>
    </submittedName>
</protein>
<sequence length="203" mass="21278">MPSSMTSAPVLGRRSLPFLGLALALVGCTDPGPAADAGAEGSPAEDLLREAGLEGMDAAAIIDRLDAQAPAERPAELLASVRTDVLLLSDAQGREASLPLPEDRVYISVAPYREGTHDCFFHSLTTCLGELPDEPMQVSVRGADGASLIDEERTTFANGFLGLWLPRGIEATLSLVHAGGGARTELSTRSPEDPTCLTGLQLR</sequence>
<keyword evidence="3" id="KW-1185">Reference proteome</keyword>
<reference evidence="2 3" key="1">
    <citation type="submission" date="2024-09" db="EMBL/GenBank/DDBJ databases">
        <authorList>
            <person name="Sun Q."/>
            <person name="Mori K."/>
        </authorList>
    </citation>
    <scope>NUCLEOTIDE SEQUENCE [LARGE SCALE GENOMIC DNA]</scope>
    <source>
        <strain evidence="2 3">CICC 10874</strain>
    </source>
</reference>
<dbReference type="NCBIfam" id="NF038094">
    <property type="entry name" value="CueP_fam"/>
    <property type="match status" value="1"/>
</dbReference>
<dbReference type="Gene3D" id="2.60.40.3700">
    <property type="match status" value="1"/>
</dbReference>
<evidence type="ECO:0000256" key="1">
    <source>
        <dbReference type="SAM" id="MobiDB-lite"/>
    </source>
</evidence>
<dbReference type="InterPro" id="IPR047808">
    <property type="entry name" value="CueP-like"/>
</dbReference>
<proteinExistence type="predicted"/>
<comment type="caution">
    <text evidence="2">The sequence shown here is derived from an EMBL/GenBank/DDBJ whole genome shotgun (WGS) entry which is preliminary data.</text>
</comment>
<evidence type="ECO:0000313" key="2">
    <source>
        <dbReference type="EMBL" id="MFC0673481.1"/>
    </source>
</evidence>
<accession>A0ABV6R914</accession>
<name>A0ABV6R914_9MICO</name>